<dbReference type="PROSITE" id="PS51257">
    <property type="entry name" value="PROKAR_LIPOPROTEIN"/>
    <property type="match status" value="1"/>
</dbReference>
<evidence type="ECO:0000313" key="3">
    <source>
        <dbReference type="Proteomes" id="UP001501867"/>
    </source>
</evidence>
<name>A0ABN0VP04_9ACTN</name>
<evidence type="ECO:0000313" key="2">
    <source>
        <dbReference type="EMBL" id="GAA0313582.1"/>
    </source>
</evidence>
<comment type="caution">
    <text evidence="2">The sequence shown here is derived from an EMBL/GenBank/DDBJ whole genome shotgun (WGS) entry which is preliminary data.</text>
</comment>
<dbReference type="Proteomes" id="UP001501867">
    <property type="component" value="Unassembled WGS sequence"/>
</dbReference>
<feature type="chain" id="PRO_5046260339" description="Lipoprotein" evidence="1">
    <location>
        <begin position="24"/>
        <end position="167"/>
    </location>
</feature>
<feature type="signal peptide" evidence="1">
    <location>
        <begin position="1"/>
        <end position="23"/>
    </location>
</feature>
<protein>
    <recommendedName>
        <fullName evidence="4">Lipoprotein</fullName>
    </recommendedName>
</protein>
<keyword evidence="3" id="KW-1185">Reference proteome</keyword>
<keyword evidence="1" id="KW-0732">Signal</keyword>
<proteinExistence type="predicted"/>
<sequence>MSRPLPRPAVAAALLAPLLAATACGIKPTGVVESGAAARVAVARAGGSMAYFVTPDGRLAPAPQPEYTQGGPRGSVVGLLRGPGSAEREAGLGTRVPVIGEEAAEGGVAVVVTDRLEVRLPFPVAGLDPLGRRQLVCSALSTVDPRYEVALRGTDTTLPPARCDAGH</sequence>
<dbReference type="EMBL" id="BAAABV010000024">
    <property type="protein sequence ID" value="GAA0313582.1"/>
    <property type="molecule type" value="Genomic_DNA"/>
</dbReference>
<reference evidence="2 3" key="1">
    <citation type="journal article" date="2019" name="Int. J. Syst. Evol. Microbiol.">
        <title>The Global Catalogue of Microorganisms (GCM) 10K type strain sequencing project: providing services to taxonomists for standard genome sequencing and annotation.</title>
        <authorList>
            <consortium name="The Broad Institute Genomics Platform"/>
            <consortium name="The Broad Institute Genome Sequencing Center for Infectious Disease"/>
            <person name="Wu L."/>
            <person name="Ma J."/>
        </authorList>
    </citation>
    <scope>NUCLEOTIDE SEQUENCE [LARGE SCALE GENOMIC DNA]</scope>
    <source>
        <strain evidence="2 3">JCM 4505</strain>
    </source>
</reference>
<evidence type="ECO:0000256" key="1">
    <source>
        <dbReference type="SAM" id="SignalP"/>
    </source>
</evidence>
<evidence type="ECO:0008006" key="4">
    <source>
        <dbReference type="Google" id="ProtNLM"/>
    </source>
</evidence>
<dbReference type="RefSeq" id="WP_344166365.1">
    <property type="nucleotide sequence ID" value="NZ_BAAABV010000024.1"/>
</dbReference>
<accession>A0ABN0VP04</accession>
<organism evidence="2 3">
    <name type="scientific">Streptomyces polychromogenes</name>
    <dbReference type="NCBI Taxonomy" id="67342"/>
    <lineage>
        <taxon>Bacteria</taxon>
        <taxon>Bacillati</taxon>
        <taxon>Actinomycetota</taxon>
        <taxon>Actinomycetes</taxon>
        <taxon>Kitasatosporales</taxon>
        <taxon>Streptomycetaceae</taxon>
        <taxon>Streptomyces</taxon>
    </lineage>
</organism>
<gene>
    <name evidence="2" type="ORF">GCM10010302_60780</name>
</gene>